<dbReference type="Proteomes" id="UP000475862">
    <property type="component" value="Unassembled WGS sequence"/>
</dbReference>
<evidence type="ECO:0000256" key="3">
    <source>
        <dbReference type="ARBA" id="ARBA00022989"/>
    </source>
</evidence>
<feature type="transmembrane region" description="Helical" evidence="5">
    <location>
        <begin position="346"/>
        <end position="368"/>
    </location>
</feature>
<feature type="transmembrane region" description="Helical" evidence="5">
    <location>
        <begin position="380"/>
        <end position="401"/>
    </location>
</feature>
<gene>
    <name evidence="7" type="ORF">AGLY_008040</name>
</gene>
<feature type="transmembrane region" description="Helical" evidence="5">
    <location>
        <begin position="65"/>
        <end position="83"/>
    </location>
</feature>
<sequence>MIIGAIIREVEWPSLLPQPGSEIFVSPIVGDGPWWSLTAFLFAIGAVIGTLFAGPALVKRFDKRLGMAFFDAVLNIGLFAITFPFESTALIIAGRLILGIGSGALSAIVPAYVGEISEPKFRGRSSVLFPAIMVMGVVISYAFGPFKQYNHQQPFDVSFNIYCFLIVMLHAIGLCFIPKSSHSSSNNFFEQHHDNEYSAINLLGEPQWTEILFPVFETDNYNNASRRSSWYYNTLDAFDSDSDRRALLIGVGCMFFHQICGKNIIISYMIHIMKISEIHIDSKTVFITLGIIQIFMMGVAIIIIDNKGRRILLISSAVIMCLCLAGLAFCIIFKTQLNASTFGNLSMILIMIFILAYSLGFGPVPWVIMGEIFSMKVKPYGISFATAMNWLMVLASVYFPYEMNKFFSVEHFFLFHSVLCLFGALFAWRIVPETKKFNLPQIQWEISATLEFAPYLPTSSRIEPKPLGGVTQSSWLNIIHNLDPEVILSGNTQLKIPMTIFKDFISGMTTAAAVEDWSMLIPEQSKERRPADRILKISKKKVETHRTDINCYVNAICIDYFSNLYTSHLTVQNQSRQCGKSGERKKRKRAGLVLNLKFVFR</sequence>
<evidence type="ECO:0000259" key="6">
    <source>
        <dbReference type="PROSITE" id="PS50850"/>
    </source>
</evidence>
<dbReference type="Pfam" id="PF00083">
    <property type="entry name" value="Sugar_tr"/>
    <property type="match status" value="1"/>
</dbReference>
<dbReference type="OrthoDB" id="8120565at2759"/>
<dbReference type="PRINTS" id="PR00171">
    <property type="entry name" value="SUGRTRNSPORT"/>
</dbReference>
<feature type="transmembrane region" description="Helical" evidence="5">
    <location>
        <begin position="34"/>
        <end position="58"/>
    </location>
</feature>
<dbReference type="EMBL" id="VYZN01000027">
    <property type="protein sequence ID" value="KAE9534748.1"/>
    <property type="molecule type" value="Genomic_DNA"/>
</dbReference>
<feature type="transmembrane region" description="Helical" evidence="5">
    <location>
        <begin position="285"/>
        <end position="304"/>
    </location>
</feature>
<protein>
    <recommendedName>
        <fullName evidence="6">Major facilitator superfamily (MFS) profile domain-containing protein</fullName>
    </recommendedName>
</protein>
<dbReference type="PANTHER" id="PTHR48021">
    <property type="match status" value="1"/>
</dbReference>
<dbReference type="GO" id="GO:0016020">
    <property type="term" value="C:membrane"/>
    <property type="evidence" value="ECO:0007669"/>
    <property type="project" value="UniProtKB-SubCell"/>
</dbReference>
<dbReference type="PROSITE" id="PS00217">
    <property type="entry name" value="SUGAR_TRANSPORT_2"/>
    <property type="match status" value="1"/>
</dbReference>
<dbReference type="InterPro" id="IPR050549">
    <property type="entry name" value="MFS_Trehalose_Transporter"/>
</dbReference>
<feature type="transmembrane region" description="Helical" evidence="5">
    <location>
        <begin position="89"/>
        <end position="113"/>
    </location>
</feature>
<dbReference type="PANTHER" id="PTHR48021:SF1">
    <property type="entry name" value="GH07001P-RELATED"/>
    <property type="match status" value="1"/>
</dbReference>
<organism evidence="7 8">
    <name type="scientific">Aphis glycines</name>
    <name type="common">Soybean aphid</name>
    <dbReference type="NCBI Taxonomy" id="307491"/>
    <lineage>
        <taxon>Eukaryota</taxon>
        <taxon>Metazoa</taxon>
        <taxon>Ecdysozoa</taxon>
        <taxon>Arthropoda</taxon>
        <taxon>Hexapoda</taxon>
        <taxon>Insecta</taxon>
        <taxon>Pterygota</taxon>
        <taxon>Neoptera</taxon>
        <taxon>Paraneoptera</taxon>
        <taxon>Hemiptera</taxon>
        <taxon>Sternorrhyncha</taxon>
        <taxon>Aphidomorpha</taxon>
        <taxon>Aphidoidea</taxon>
        <taxon>Aphididae</taxon>
        <taxon>Aphidini</taxon>
        <taxon>Aphis</taxon>
        <taxon>Aphis</taxon>
    </lineage>
</organism>
<keyword evidence="2 5" id="KW-0812">Transmembrane</keyword>
<evidence type="ECO:0000313" key="8">
    <source>
        <dbReference type="Proteomes" id="UP000475862"/>
    </source>
</evidence>
<dbReference type="InterPro" id="IPR005828">
    <property type="entry name" value="MFS_sugar_transport-like"/>
</dbReference>
<evidence type="ECO:0000256" key="4">
    <source>
        <dbReference type="ARBA" id="ARBA00023136"/>
    </source>
</evidence>
<proteinExistence type="predicted"/>
<keyword evidence="3 5" id="KW-1133">Transmembrane helix</keyword>
<comment type="caution">
    <text evidence="7">The sequence shown here is derived from an EMBL/GenBank/DDBJ whole genome shotgun (WGS) entry which is preliminary data.</text>
</comment>
<comment type="subcellular location">
    <subcellularLocation>
        <location evidence="1">Membrane</location>
        <topology evidence="1">Multi-pass membrane protein</topology>
    </subcellularLocation>
</comment>
<dbReference type="InterPro" id="IPR005829">
    <property type="entry name" value="Sugar_transporter_CS"/>
</dbReference>
<evidence type="ECO:0000256" key="1">
    <source>
        <dbReference type="ARBA" id="ARBA00004141"/>
    </source>
</evidence>
<dbReference type="AlphaFoldDB" id="A0A6G0TKW1"/>
<name>A0A6G0TKW1_APHGL</name>
<feature type="transmembrane region" description="Helical" evidence="5">
    <location>
        <begin position="413"/>
        <end position="431"/>
    </location>
</feature>
<feature type="domain" description="Major facilitator superfamily (MFS) profile" evidence="6">
    <location>
        <begin position="1"/>
        <end position="435"/>
    </location>
</feature>
<evidence type="ECO:0000313" key="7">
    <source>
        <dbReference type="EMBL" id="KAE9534748.1"/>
    </source>
</evidence>
<feature type="transmembrane region" description="Helical" evidence="5">
    <location>
        <begin position="311"/>
        <end position="334"/>
    </location>
</feature>
<keyword evidence="8" id="KW-1185">Reference proteome</keyword>
<keyword evidence="4 5" id="KW-0472">Membrane</keyword>
<feature type="transmembrane region" description="Helical" evidence="5">
    <location>
        <begin position="159"/>
        <end position="177"/>
    </location>
</feature>
<evidence type="ECO:0000256" key="2">
    <source>
        <dbReference type="ARBA" id="ARBA00022692"/>
    </source>
</evidence>
<feature type="transmembrane region" description="Helical" evidence="5">
    <location>
        <begin position="125"/>
        <end position="144"/>
    </location>
</feature>
<evidence type="ECO:0000256" key="5">
    <source>
        <dbReference type="SAM" id="Phobius"/>
    </source>
</evidence>
<accession>A0A6G0TKW1</accession>
<dbReference type="SUPFAM" id="SSF103473">
    <property type="entry name" value="MFS general substrate transporter"/>
    <property type="match status" value="1"/>
</dbReference>
<feature type="transmembrane region" description="Helical" evidence="5">
    <location>
        <begin position="247"/>
        <end position="273"/>
    </location>
</feature>
<dbReference type="Gene3D" id="1.20.1250.20">
    <property type="entry name" value="MFS general substrate transporter like domains"/>
    <property type="match status" value="1"/>
</dbReference>
<dbReference type="GO" id="GO:0022857">
    <property type="term" value="F:transmembrane transporter activity"/>
    <property type="evidence" value="ECO:0007669"/>
    <property type="project" value="InterPro"/>
</dbReference>
<reference evidence="7 8" key="1">
    <citation type="submission" date="2019-08" db="EMBL/GenBank/DDBJ databases">
        <title>The genome of the soybean aphid Biotype 1, its phylome, world population structure and adaptation to the North American continent.</title>
        <authorList>
            <person name="Giordano R."/>
            <person name="Donthu R.K."/>
            <person name="Hernandez A.G."/>
            <person name="Wright C.L."/>
            <person name="Zimin A.V."/>
        </authorList>
    </citation>
    <scope>NUCLEOTIDE SEQUENCE [LARGE SCALE GENOMIC DNA]</scope>
    <source>
        <tissue evidence="7">Whole aphids</tissue>
    </source>
</reference>
<dbReference type="InterPro" id="IPR003663">
    <property type="entry name" value="Sugar/inositol_transpt"/>
</dbReference>
<dbReference type="PROSITE" id="PS50850">
    <property type="entry name" value="MFS"/>
    <property type="match status" value="1"/>
</dbReference>
<dbReference type="InterPro" id="IPR036259">
    <property type="entry name" value="MFS_trans_sf"/>
</dbReference>
<dbReference type="InterPro" id="IPR020846">
    <property type="entry name" value="MFS_dom"/>
</dbReference>